<protein>
    <submittedName>
        <fullName evidence="4">Dehydrogenase</fullName>
    </submittedName>
</protein>
<evidence type="ECO:0000259" key="2">
    <source>
        <dbReference type="Pfam" id="PF02771"/>
    </source>
</evidence>
<dbReference type="GO" id="GO:0050660">
    <property type="term" value="F:flavin adenine dinucleotide binding"/>
    <property type="evidence" value="ECO:0007669"/>
    <property type="project" value="InterPro"/>
</dbReference>
<dbReference type="Gene3D" id="2.40.110.10">
    <property type="entry name" value="Butyryl-CoA Dehydrogenase, subunit A, domain 2"/>
    <property type="match status" value="1"/>
</dbReference>
<dbReference type="SUPFAM" id="SSF47203">
    <property type="entry name" value="Acyl-CoA dehydrogenase C-terminal domain-like"/>
    <property type="match status" value="1"/>
</dbReference>
<dbReference type="KEGG" id="aper:A0U91_09365"/>
<feature type="domain" description="Acyl-CoA dehydrogenase/oxidase N-terminal" evidence="2">
    <location>
        <begin position="12"/>
        <end position="107"/>
    </location>
</feature>
<gene>
    <name evidence="4" type="ORF">A0U91_09365</name>
</gene>
<feature type="domain" description="Acyl-CoA dehydrogenase C-terminal" evidence="3">
    <location>
        <begin position="227"/>
        <end position="375"/>
    </location>
</feature>
<dbReference type="InterPro" id="IPR013786">
    <property type="entry name" value="AcylCoA_DH/ox_N"/>
</dbReference>
<proteinExistence type="predicted"/>
<organism evidence="4 5">
    <name type="scientific">Acetobacter persici</name>
    <dbReference type="NCBI Taxonomy" id="1076596"/>
    <lineage>
        <taxon>Bacteria</taxon>
        <taxon>Pseudomonadati</taxon>
        <taxon>Pseudomonadota</taxon>
        <taxon>Alphaproteobacteria</taxon>
        <taxon>Acetobacterales</taxon>
        <taxon>Acetobacteraceae</taxon>
        <taxon>Acetobacter</taxon>
    </lineage>
</organism>
<dbReference type="InterPro" id="IPR009100">
    <property type="entry name" value="AcylCoA_DH/oxidase_NM_dom_sf"/>
</dbReference>
<reference evidence="4 5" key="1">
    <citation type="submission" date="2016-03" db="EMBL/GenBank/DDBJ databases">
        <title>Acetic acid bacteria sequencing.</title>
        <authorList>
            <person name="Brandt J."/>
            <person name="Jakob F."/>
            <person name="Vogel R.F."/>
        </authorList>
    </citation>
    <scope>NUCLEOTIDE SEQUENCE [LARGE SCALE GENOMIC DNA]</scope>
    <source>
        <strain evidence="4 5">TMW2.1084</strain>
    </source>
</reference>
<dbReference type="GO" id="GO:0006552">
    <property type="term" value="P:L-leucine catabolic process"/>
    <property type="evidence" value="ECO:0007669"/>
    <property type="project" value="TreeGrafter"/>
</dbReference>
<dbReference type="PANTHER" id="PTHR43884">
    <property type="entry name" value="ACYL-COA DEHYDROGENASE"/>
    <property type="match status" value="1"/>
</dbReference>
<dbReference type="RefSeq" id="WP_077930870.1">
    <property type="nucleotide sequence ID" value="NZ_CP014687.1"/>
</dbReference>
<dbReference type="InterPro" id="IPR036250">
    <property type="entry name" value="AcylCo_DH-like_C"/>
</dbReference>
<dbReference type="EMBL" id="CP014687">
    <property type="protein sequence ID" value="AQT05070.1"/>
    <property type="molecule type" value="Genomic_DNA"/>
</dbReference>
<evidence type="ECO:0000259" key="3">
    <source>
        <dbReference type="Pfam" id="PF08028"/>
    </source>
</evidence>
<dbReference type="InterPro" id="IPR046373">
    <property type="entry name" value="Acyl-CoA_Oxase/DH_mid-dom_sf"/>
</dbReference>
<dbReference type="Gene3D" id="1.20.140.10">
    <property type="entry name" value="Butyryl-CoA Dehydrogenase, subunit A, domain 3"/>
    <property type="match status" value="1"/>
</dbReference>
<dbReference type="AlphaFoldDB" id="A0A1U9LFK2"/>
<dbReference type="Pfam" id="PF08028">
    <property type="entry name" value="Acyl-CoA_dh_2"/>
    <property type="match status" value="1"/>
</dbReference>
<dbReference type="Gene3D" id="1.10.540.10">
    <property type="entry name" value="Acyl-CoA dehydrogenase/oxidase, N-terminal domain"/>
    <property type="match status" value="1"/>
</dbReference>
<dbReference type="Proteomes" id="UP000189055">
    <property type="component" value="Chromosome"/>
</dbReference>
<accession>A0A1U9LFK2</accession>
<name>A0A1U9LFK2_9PROT</name>
<dbReference type="Pfam" id="PF02771">
    <property type="entry name" value="Acyl-CoA_dh_N"/>
    <property type="match status" value="1"/>
</dbReference>
<dbReference type="InterPro" id="IPR013107">
    <property type="entry name" value="Acyl-CoA_DH_C"/>
</dbReference>
<dbReference type="PANTHER" id="PTHR43884:SF12">
    <property type="entry name" value="ISOVALERYL-COA DEHYDROGENASE, MITOCHONDRIAL-RELATED"/>
    <property type="match status" value="1"/>
</dbReference>
<sequence>MTDYVHLARTLAPVIAEEASRRDAERILPFDIFEKIARSGLGAARVQKELGGGDVTQCAVAEIFIALGKADPNVAQALFPHFINIEQLRLMAGPDAQARYLGQIGRGRISSGAVAERTGNFRGEIHTHLAHVDGKTVLRGRKFYSTGCLFADLIKVQALDEAGKPLYVMLPRDAQGLVLKDDWDGMGQRTTASGTTEFHDIALSAEQIIPTGHWSGRRNYVGASAQLIHCAIDVGIGLAVLDDAIYWARNHTRPLRESGVSKATDDPYILYAVGEIAARVRAAEALVRRAAGYVEQAARAQLEDVSRGHATTEETENLLVQSSIAVAEAKIASTESALYVSQKLYDVGGAATTQKPFNFDRHWRNARTHTTHDSVAYKYKAIGNFLLNEEPPPITFTY</sequence>
<keyword evidence="1" id="KW-0560">Oxidoreductase</keyword>
<evidence type="ECO:0000313" key="4">
    <source>
        <dbReference type="EMBL" id="AQT05070.1"/>
    </source>
</evidence>
<dbReference type="GO" id="GO:0008470">
    <property type="term" value="F:3-methylbutanoyl-CoA dehydrogenase activity"/>
    <property type="evidence" value="ECO:0007669"/>
    <property type="project" value="TreeGrafter"/>
</dbReference>
<dbReference type="InterPro" id="IPR037069">
    <property type="entry name" value="AcylCoA_DH/ox_N_sf"/>
</dbReference>
<dbReference type="SUPFAM" id="SSF56645">
    <property type="entry name" value="Acyl-CoA dehydrogenase NM domain-like"/>
    <property type="match status" value="1"/>
</dbReference>
<evidence type="ECO:0000256" key="1">
    <source>
        <dbReference type="ARBA" id="ARBA00023002"/>
    </source>
</evidence>
<evidence type="ECO:0000313" key="5">
    <source>
        <dbReference type="Proteomes" id="UP000189055"/>
    </source>
</evidence>
<dbReference type="STRING" id="1076596.A0U91_09365"/>
<dbReference type="PIRSF" id="PIRSF016578">
    <property type="entry name" value="HsaA"/>
    <property type="match status" value="1"/>
</dbReference>